<reference evidence="2" key="1">
    <citation type="submission" date="2022-11" db="EMBL/GenBank/DDBJ databases">
        <title>Centuries of genome instability and evolution in soft-shell clam transmissible cancer (bioRxiv).</title>
        <authorList>
            <person name="Hart S.F.M."/>
            <person name="Yonemitsu M.A."/>
            <person name="Giersch R.M."/>
            <person name="Beal B.F."/>
            <person name="Arriagada G."/>
            <person name="Davis B.W."/>
            <person name="Ostrander E.A."/>
            <person name="Goff S.P."/>
            <person name="Metzger M.J."/>
        </authorList>
    </citation>
    <scope>NUCLEOTIDE SEQUENCE</scope>
    <source>
        <strain evidence="2">MELC-2E11</strain>
        <tissue evidence="2">Siphon/mantle</tissue>
    </source>
</reference>
<dbReference type="Gene3D" id="3.10.100.10">
    <property type="entry name" value="Mannose-Binding Protein A, subunit A"/>
    <property type="match status" value="2"/>
</dbReference>
<organism evidence="2 3">
    <name type="scientific">Mya arenaria</name>
    <name type="common">Soft-shell clam</name>
    <dbReference type="NCBI Taxonomy" id="6604"/>
    <lineage>
        <taxon>Eukaryota</taxon>
        <taxon>Metazoa</taxon>
        <taxon>Spiralia</taxon>
        <taxon>Lophotrochozoa</taxon>
        <taxon>Mollusca</taxon>
        <taxon>Bivalvia</taxon>
        <taxon>Autobranchia</taxon>
        <taxon>Heteroconchia</taxon>
        <taxon>Euheterodonta</taxon>
        <taxon>Imparidentia</taxon>
        <taxon>Neoheterodontei</taxon>
        <taxon>Myida</taxon>
        <taxon>Myoidea</taxon>
        <taxon>Myidae</taxon>
        <taxon>Mya</taxon>
    </lineage>
</organism>
<dbReference type="InterPro" id="IPR050111">
    <property type="entry name" value="C-type_lectin/snaclec_domain"/>
</dbReference>
<dbReference type="InterPro" id="IPR016186">
    <property type="entry name" value="C-type_lectin-like/link_sf"/>
</dbReference>
<evidence type="ECO:0000313" key="2">
    <source>
        <dbReference type="EMBL" id="WAR26359.1"/>
    </source>
</evidence>
<keyword evidence="3" id="KW-1185">Reference proteome</keyword>
<dbReference type="PANTHER" id="PTHR22803">
    <property type="entry name" value="MANNOSE, PHOSPHOLIPASE, LECTIN RECEPTOR RELATED"/>
    <property type="match status" value="1"/>
</dbReference>
<dbReference type="SUPFAM" id="SSF56436">
    <property type="entry name" value="C-type lectin-like"/>
    <property type="match status" value="2"/>
</dbReference>
<dbReference type="PROSITE" id="PS50041">
    <property type="entry name" value="C_TYPE_LECTIN_2"/>
    <property type="match status" value="2"/>
</dbReference>
<dbReference type="Pfam" id="PF00059">
    <property type="entry name" value="Lectin_C"/>
    <property type="match status" value="2"/>
</dbReference>
<name>A0ABY7FZI6_MYAAR</name>
<sequence>MQPMFDGQPMLCGPGWYEYGSSCYLVDTTDPSTWQTASENCTAMGAHLAVITDAAENTFIVNLMTSLNMESEVFWLGGNDIAVEGTHVWETTEPFNFTYSFDIGSGNTAMDCICVVQFYGWYDRFCTEAWYHPISCEPGWYNYGSSCYMVETTATSTWQTARDNCAALGAHLAVITDAAENSFIVNLLTSLNIGFPVFWLGGNDIAVEGTYVWETAE</sequence>
<evidence type="ECO:0000259" key="1">
    <source>
        <dbReference type="PROSITE" id="PS50041"/>
    </source>
</evidence>
<proteinExistence type="predicted"/>
<accession>A0ABY7FZI6</accession>
<dbReference type="CDD" id="cd00037">
    <property type="entry name" value="CLECT"/>
    <property type="match status" value="1"/>
</dbReference>
<dbReference type="Proteomes" id="UP001164746">
    <property type="component" value="Chromosome 14"/>
</dbReference>
<feature type="non-terminal residue" evidence="2">
    <location>
        <position position="1"/>
    </location>
</feature>
<feature type="domain" description="C-type lectin" evidence="1">
    <location>
        <begin position="143"/>
        <end position="217"/>
    </location>
</feature>
<evidence type="ECO:0000313" key="3">
    <source>
        <dbReference type="Proteomes" id="UP001164746"/>
    </source>
</evidence>
<dbReference type="InterPro" id="IPR016187">
    <property type="entry name" value="CTDL_fold"/>
</dbReference>
<gene>
    <name evidence="2" type="ORF">MAR_012063</name>
</gene>
<protein>
    <submittedName>
        <fullName evidence="2">MRC1-like protein</fullName>
    </submittedName>
</protein>
<dbReference type="SMART" id="SM00034">
    <property type="entry name" value="CLECT"/>
    <property type="match status" value="2"/>
</dbReference>
<dbReference type="InterPro" id="IPR001304">
    <property type="entry name" value="C-type_lectin-like"/>
</dbReference>
<dbReference type="EMBL" id="CP111025">
    <property type="protein sequence ID" value="WAR26359.1"/>
    <property type="molecule type" value="Genomic_DNA"/>
</dbReference>
<feature type="domain" description="C-type lectin" evidence="1">
    <location>
        <begin position="19"/>
        <end position="128"/>
    </location>
</feature>